<comment type="caution">
    <text evidence="1">The sequence shown here is derived from an EMBL/GenBank/DDBJ whole genome shotgun (WGS) entry which is preliminary data.</text>
</comment>
<proteinExistence type="predicted"/>
<name>A0ABP5JM93_9MICC</name>
<dbReference type="EMBL" id="BAAAQA010000022">
    <property type="protein sequence ID" value="GAA2120016.1"/>
    <property type="molecule type" value="Genomic_DNA"/>
</dbReference>
<evidence type="ECO:0008006" key="3">
    <source>
        <dbReference type="Google" id="ProtNLM"/>
    </source>
</evidence>
<evidence type="ECO:0000313" key="2">
    <source>
        <dbReference type="Proteomes" id="UP001500166"/>
    </source>
</evidence>
<gene>
    <name evidence="1" type="ORF">GCM10009824_21340</name>
</gene>
<sequence>MRCLVDDLTAGWNNADHYRCVKQLRAVIGKRLANEAQDADVAKHLKAIPRVNVLEHPLIQQFNESFRGEEDRTSRESISGLTGPHWWKQKTMQWRGAATDHTMVGNNEVWLCAAGIRRKGDSNDFYTAFMRDVKREGSGPWLPAAEDRVLVKIDEKVSALDAWKLQIHCCTLALLLEAEKNPGETVTVRFPAPSRGTDTPAVGEISLSVDYVDVDGTKLTEAFLTATILDRSKVQAVDVAAQIARAALKNNAEEWHSTIYTENSFAFSAFIDPSARQHARELERSGTLPSDSAPGSLRLGVRAHYAKEHGLVDAQVEGSSVLSLCGYWFVPTADHVGLETCNECTKQYGQLPQL</sequence>
<accession>A0ABP5JM93</accession>
<keyword evidence="2" id="KW-1185">Reference proteome</keyword>
<dbReference type="InterPro" id="IPR021400">
    <property type="entry name" value="DUF3039"/>
</dbReference>
<dbReference type="Proteomes" id="UP001500166">
    <property type="component" value="Unassembled WGS sequence"/>
</dbReference>
<evidence type="ECO:0000313" key="1">
    <source>
        <dbReference type="EMBL" id="GAA2120016.1"/>
    </source>
</evidence>
<dbReference type="Pfam" id="PF11238">
    <property type="entry name" value="DUF3039"/>
    <property type="match status" value="1"/>
</dbReference>
<organism evidence="1 2">
    <name type="scientific">Kocuria atrinae</name>
    <dbReference type="NCBI Taxonomy" id="592377"/>
    <lineage>
        <taxon>Bacteria</taxon>
        <taxon>Bacillati</taxon>
        <taxon>Actinomycetota</taxon>
        <taxon>Actinomycetes</taxon>
        <taxon>Micrococcales</taxon>
        <taxon>Micrococcaceae</taxon>
        <taxon>Kocuria</taxon>
    </lineage>
</organism>
<protein>
    <recommendedName>
        <fullName evidence="3">DUF3039 domain-containing protein</fullName>
    </recommendedName>
</protein>
<reference evidence="2" key="1">
    <citation type="journal article" date="2019" name="Int. J. Syst. Evol. Microbiol.">
        <title>The Global Catalogue of Microorganisms (GCM) 10K type strain sequencing project: providing services to taxonomists for standard genome sequencing and annotation.</title>
        <authorList>
            <consortium name="The Broad Institute Genomics Platform"/>
            <consortium name="The Broad Institute Genome Sequencing Center for Infectious Disease"/>
            <person name="Wu L."/>
            <person name="Ma J."/>
        </authorList>
    </citation>
    <scope>NUCLEOTIDE SEQUENCE [LARGE SCALE GENOMIC DNA]</scope>
    <source>
        <strain evidence="2">JCM 15914</strain>
    </source>
</reference>